<dbReference type="PANTHER" id="PTHR40455:SF1">
    <property type="entry name" value="ANTITOXIN HIGA"/>
    <property type="match status" value="1"/>
</dbReference>
<proteinExistence type="predicted"/>
<organism evidence="1 2">
    <name type="scientific">Marinomonas pontica</name>
    <dbReference type="NCBI Taxonomy" id="264739"/>
    <lineage>
        <taxon>Bacteria</taxon>
        <taxon>Pseudomonadati</taxon>
        <taxon>Pseudomonadota</taxon>
        <taxon>Gammaproteobacteria</taxon>
        <taxon>Oceanospirillales</taxon>
        <taxon>Oceanospirillaceae</taxon>
        <taxon>Marinomonas</taxon>
    </lineage>
</organism>
<dbReference type="InterPro" id="IPR039060">
    <property type="entry name" value="Antitox_HigA"/>
</dbReference>
<evidence type="ECO:0000313" key="1">
    <source>
        <dbReference type="EMBL" id="BDX01323.1"/>
    </source>
</evidence>
<dbReference type="PANTHER" id="PTHR40455">
    <property type="entry name" value="ANTITOXIN HIGA"/>
    <property type="match status" value="1"/>
</dbReference>
<accession>A0ABM8F8P7</accession>
<dbReference type="EMBL" id="AP027271">
    <property type="protein sequence ID" value="BDX01323.1"/>
    <property type="molecule type" value="Genomic_DNA"/>
</dbReference>
<protein>
    <submittedName>
        <fullName evidence="1">Transcriptional regulator</fullName>
    </submittedName>
</protein>
<dbReference type="Gene3D" id="1.10.260.40">
    <property type="entry name" value="lambda repressor-like DNA-binding domains"/>
    <property type="match status" value="1"/>
</dbReference>
<sequence>MNIKPIKNDDDLGAAVLRMRSLRGAKPNTPEGDEMEILAALAEAYEEKHHAIDPPDPIEAIKFRMEQMNLKDTDLIEYLGQRSRVSEILNKKRPLNLRMIRSLNKGLHIPLECLIKDYSLDNEKAV</sequence>
<dbReference type="Proteomes" id="UP001307608">
    <property type="component" value="Chromosome"/>
</dbReference>
<evidence type="ECO:0000313" key="2">
    <source>
        <dbReference type="Proteomes" id="UP001307608"/>
    </source>
</evidence>
<gene>
    <name evidence="1" type="ORF">MACH16_00710</name>
</gene>
<reference evidence="1 2" key="1">
    <citation type="submission" date="2023-01" db="EMBL/GenBank/DDBJ databases">
        <title>Complete genome sequence of Marinomonas pontica strain 200518_36.</title>
        <authorList>
            <person name="Ueki S."/>
            <person name="Gajardo G."/>
            <person name="Maruyama F."/>
        </authorList>
    </citation>
    <scope>NUCLEOTIDE SEQUENCE [LARGE SCALE GENOMIC DNA]</scope>
    <source>
        <strain evidence="1 2">200518_36</strain>
    </source>
</reference>
<name>A0ABM8F8P7_9GAMM</name>
<keyword evidence="2" id="KW-1185">Reference proteome</keyword>
<dbReference type="RefSeq" id="WP_338264502.1">
    <property type="nucleotide sequence ID" value="NZ_AP027271.1"/>
</dbReference>
<dbReference type="InterPro" id="IPR010982">
    <property type="entry name" value="Lambda_DNA-bd_dom_sf"/>
</dbReference>